<dbReference type="AlphaFoldDB" id="A0A0G4HGN5"/>
<dbReference type="Gene3D" id="2.30.29.30">
    <property type="entry name" value="Pleckstrin-homology domain (PH domain)/Phosphotyrosine-binding domain (PTB)"/>
    <property type="match status" value="1"/>
</dbReference>
<dbReference type="InterPro" id="IPR001849">
    <property type="entry name" value="PH_domain"/>
</dbReference>
<sequence length="202" mass="22865">MNWLFGSKDSVTIRPDDILKEGWLSKRSRTVKEWRKRWVVLTATHIYSFKKSNELAYPTEAIPLRECSTVKSAEEEAANECGFRVDTRDRVYLFVADSNSEKEAWIGAFNLEDDEEGGEEEGAAGEGVGDDDEVEPVLDDLGLPEVDPARVNYPLFKREVWAAVDRAFGIEDVNMKDAITAKYDAFYKRRRAFAANVSLIAT</sequence>
<dbReference type="SMART" id="SM00233">
    <property type="entry name" value="PH"/>
    <property type="match status" value="1"/>
</dbReference>
<reference evidence="3" key="1">
    <citation type="submission" date="2014-11" db="EMBL/GenBank/DDBJ databases">
        <authorList>
            <person name="Otto D Thomas"/>
            <person name="Naeem Raeece"/>
        </authorList>
    </citation>
    <scope>NUCLEOTIDE SEQUENCE</scope>
</reference>
<evidence type="ECO:0000256" key="1">
    <source>
        <dbReference type="SAM" id="MobiDB-lite"/>
    </source>
</evidence>
<dbReference type="InterPro" id="IPR011993">
    <property type="entry name" value="PH-like_dom_sf"/>
</dbReference>
<dbReference type="PROSITE" id="PS50003">
    <property type="entry name" value="PH_DOMAIN"/>
    <property type="match status" value="1"/>
</dbReference>
<dbReference type="FunFam" id="2.30.29.30:FF:000286">
    <property type="entry name" value="PH-protein kinase domain containing protein"/>
    <property type="match status" value="1"/>
</dbReference>
<gene>
    <name evidence="3" type="ORF">Cvel_27291</name>
</gene>
<protein>
    <recommendedName>
        <fullName evidence="2">PH domain-containing protein</fullName>
    </recommendedName>
</protein>
<dbReference type="SUPFAM" id="SSF50729">
    <property type="entry name" value="PH domain-like"/>
    <property type="match status" value="1"/>
</dbReference>
<feature type="domain" description="PH" evidence="2">
    <location>
        <begin position="17"/>
        <end position="114"/>
    </location>
</feature>
<dbReference type="PANTHER" id="PTHR14336">
    <property type="entry name" value="TANDEM PH DOMAIN CONTAINING PROTEIN"/>
    <property type="match status" value="1"/>
</dbReference>
<organism evidence="3">
    <name type="scientific">Chromera velia CCMP2878</name>
    <dbReference type="NCBI Taxonomy" id="1169474"/>
    <lineage>
        <taxon>Eukaryota</taxon>
        <taxon>Sar</taxon>
        <taxon>Alveolata</taxon>
        <taxon>Colpodellida</taxon>
        <taxon>Chromeraceae</taxon>
        <taxon>Chromera</taxon>
    </lineage>
</organism>
<dbReference type="EMBL" id="CDMZ01002610">
    <property type="protein sequence ID" value="CEM43107.1"/>
    <property type="molecule type" value="Genomic_DNA"/>
</dbReference>
<dbReference type="Pfam" id="PF00169">
    <property type="entry name" value="PH"/>
    <property type="match status" value="1"/>
</dbReference>
<dbReference type="VEuPathDB" id="CryptoDB:Cvel_27291"/>
<evidence type="ECO:0000313" key="3">
    <source>
        <dbReference type="EMBL" id="CEM43107.1"/>
    </source>
</evidence>
<dbReference type="InterPro" id="IPR051707">
    <property type="entry name" value="PI-Interact_SigTrans_Reg"/>
</dbReference>
<proteinExistence type="predicted"/>
<evidence type="ECO:0000259" key="2">
    <source>
        <dbReference type="PROSITE" id="PS50003"/>
    </source>
</evidence>
<dbReference type="PANTHER" id="PTHR14336:SF8">
    <property type="entry name" value="PROTEIN OPY1"/>
    <property type="match status" value="1"/>
</dbReference>
<name>A0A0G4HGN5_9ALVE</name>
<accession>A0A0G4HGN5</accession>
<feature type="region of interest" description="Disordered" evidence="1">
    <location>
        <begin position="114"/>
        <end position="134"/>
    </location>
</feature>